<dbReference type="InterPro" id="IPR036102">
    <property type="entry name" value="OsmC/Ohrsf"/>
</dbReference>
<dbReference type="EMBL" id="JBDJNQ010000017">
    <property type="protein sequence ID" value="MEN5380444.1"/>
    <property type="molecule type" value="Genomic_DNA"/>
</dbReference>
<name>A0ABV0C096_9SPHI</name>
<dbReference type="PANTHER" id="PTHR33797">
    <property type="entry name" value="ORGANIC HYDROPEROXIDE RESISTANCE PROTEIN-LIKE"/>
    <property type="match status" value="1"/>
</dbReference>
<gene>
    <name evidence="2" type="ORF">ABE541_24500</name>
</gene>
<dbReference type="Gene3D" id="3.30.300.20">
    <property type="match status" value="1"/>
</dbReference>
<protein>
    <submittedName>
        <fullName evidence="2">Organic hydroperoxide resistance protein</fullName>
    </submittedName>
</protein>
<keyword evidence="3" id="KW-1185">Reference proteome</keyword>
<dbReference type="InterPro" id="IPR019953">
    <property type="entry name" value="OHR"/>
</dbReference>
<proteinExistence type="inferred from homology"/>
<dbReference type="Gene3D" id="2.20.25.10">
    <property type="match status" value="1"/>
</dbReference>
<comment type="similarity">
    <text evidence="1">Belongs to the OsmC/Ohr family.</text>
</comment>
<accession>A0ABV0C096</accession>
<dbReference type="NCBIfam" id="TIGR03561">
    <property type="entry name" value="organ_hyd_perox"/>
    <property type="match status" value="1"/>
</dbReference>
<dbReference type="SUPFAM" id="SSF82784">
    <property type="entry name" value="OsmC-like"/>
    <property type="match status" value="1"/>
</dbReference>
<dbReference type="Proteomes" id="UP001409291">
    <property type="component" value="Unassembled WGS sequence"/>
</dbReference>
<dbReference type="RefSeq" id="WP_183915607.1">
    <property type="nucleotide sequence ID" value="NZ_JBDJLH010000006.1"/>
</dbReference>
<dbReference type="PANTHER" id="PTHR33797:SF2">
    <property type="entry name" value="ORGANIC HYDROPEROXIDE RESISTANCE PROTEIN-LIKE"/>
    <property type="match status" value="1"/>
</dbReference>
<dbReference type="InterPro" id="IPR003718">
    <property type="entry name" value="OsmC/Ohr_fam"/>
</dbReference>
<dbReference type="Pfam" id="PF02566">
    <property type="entry name" value="OsmC"/>
    <property type="match status" value="1"/>
</dbReference>
<organism evidence="2 3">
    <name type="scientific">Sphingobacterium kitahiroshimense</name>
    <dbReference type="NCBI Taxonomy" id="470446"/>
    <lineage>
        <taxon>Bacteria</taxon>
        <taxon>Pseudomonadati</taxon>
        <taxon>Bacteroidota</taxon>
        <taxon>Sphingobacteriia</taxon>
        <taxon>Sphingobacteriales</taxon>
        <taxon>Sphingobacteriaceae</taxon>
        <taxon>Sphingobacterium</taxon>
    </lineage>
</organism>
<evidence type="ECO:0000313" key="2">
    <source>
        <dbReference type="EMBL" id="MEN5380444.1"/>
    </source>
</evidence>
<comment type="caution">
    <text evidence="2">The sequence shown here is derived from an EMBL/GenBank/DDBJ whole genome shotgun (WGS) entry which is preliminary data.</text>
</comment>
<reference evidence="2 3" key="1">
    <citation type="submission" date="2024-04" db="EMBL/GenBank/DDBJ databases">
        <title>WGS of bacteria from Torrens River.</title>
        <authorList>
            <person name="Wyrsch E.R."/>
            <person name="Drigo B."/>
        </authorList>
    </citation>
    <scope>NUCLEOTIDE SEQUENCE [LARGE SCALE GENOMIC DNA]</scope>
    <source>
        <strain evidence="2 3">TWI391</strain>
    </source>
</reference>
<evidence type="ECO:0000313" key="3">
    <source>
        <dbReference type="Proteomes" id="UP001409291"/>
    </source>
</evidence>
<evidence type="ECO:0000256" key="1">
    <source>
        <dbReference type="ARBA" id="ARBA00007378"/>
    </source>
</evidence>
<dbReference type="InterPro" id="IPR015946">
    <property type="entry name" value="KH_dom-like_a/b"/>
</dbReference>
<sequence>MGKLYTAEVTATGGRNGEVKSSDGIIDLIVKKPTAMGGEGNATNPEQLFAAAWSSCFLGAVAAVGEKDHVDMTDATVTVRASFNEENNAFFISAEIDLHIPTLSASESQKLAEKAHRVCPYSKATKGNIETKITGI</sequence>